<dbReference type="InterPro" id="IPR001138">
    <property type="entry name" value="Zn2Cys6_DnaBD"/>
</dbReference>
<evidence type="ECO:0000313" key="9">
    <source>
        <dbReference type="EMBL" id="KIN00307.1"/>
    </source>
</evidence>
<evidence type="ECO:0000256" key="7">
    <source>
        <dbReference type="SAM" id="MobiDB-lite"/>
    </source>
</evidence>
<dbReference type="HOGENOM" id="CLU_028977_0_0_1"/>
<keyword evidence="3" id="KW-0805">Transcription regulation</keyword>
<dbReference type="SMART" id="SM00066">
    <property type="entry name" value="GAL4"/>
    <property type="match status" value="1"/>
</dbReference>
<dbReference type="Proteomes" id="UP000054321">
    <property type="component" value="Unassembled WGS sequence"/>
</dbReference>
<feature type="region of interest" description="Disordered" evidence="7">
    <location>
        <begin position="1"/>
        <end position="86"/>
    </location>
</feature>
<feature type="region of interest" description="Disordered" evidence="7">
    <location>
        <begin position="455"/>
        <end position="562"/>
    </location>
</feature>
<organism evidence="9 10">
    <name type="scientific">Oidiodendron maius (strain Zn)</name>
    <dbReference type="NCBI Taxonomy" id="913774"/>
    <lineage>
        <taxon>Eukaryota</taxon>
        <taxon>Fungi</taxon>
        <taxon>Dikarya</taxon>
        <taxon>Ascomycota</taxon>
        <taxon>Pezizomycotina</taxon>
        <taxon>Leotiomycetes</taxon>
        <taxon>Leotiomycetes incertae sedis</taxon>
        <taxon>Myxotrichaceae</taxon>
        <taxon>Oidiodendron</taxon>
    </lineage>
</organism>
<dbReference type="Gene3D" id="4.10.240.10">
    <property type="entry name" value="Zn(2)-C6 fungal-type DNA-binding domain"/>
    <property type="match status" value="1"/>
</dbReference>
<dbReference type="PROSITE" id="PS00463">
    <property type="entry name" value="ZN2_CY6_FUNGAL_1"/>
    <property type="match status" value="1"/>
</dbReference>
<dbReference type="EMBL" id="KN832877">
    <property type="protein sequence ID" value="KIN00307.1"/>
    <property type="molecule type" value="Genomic_DNA"/>
</dbReference>
<evidence type="ECO:0000256" key="3">
    <source>
        <dbReference type="ARBA" id="ARBA00023015"/>
    </source>
</evidence>
<dbReference type="CDD" id="cd00067">
    <property type="entry name" value="GAL4"/>
    <property type="match status" value="1"/>
</dbReference>
<name>A0A0C3HDA4_OIDMZ</name>
<gene>
    <name evidence="9" type="ORF">OIDMADRAFT_54905</name>
</gene>
<dbReference type="GO" id="GO:0003677">
    <property type="term" value="F:DNA binding"/>
    <property type="evidence" value="ECO:0007669"/>
    <property type="project" value="UniProtKB-KW"/>
</dbReference>
<reference evidence="9 10" key="1">
    <citation type="submission" date="2014-04" db="EMBL/GenBank/DDBJ databases">
        <authorList>
            <consortium name="DOE Joint Genome Institute"/>
            <person name="Kuo A."/>
            <person name="Martino E."/>
            <person name="Perotto S."/>
            <person name="Kohler A."/>
            <person name="Nagy L.G."/>
            <person name="Floudas D."/>
            <person name="Copeland A."/>
            <person name="Barry K.W."/>
            <person name="Cichocki N."/>
            <person name="Veneault-Fourrey C."/>
            <person name="LaButti K."/>
            <person name="Lindquist E.A."/>
            <person name="Lipzen A."/>
            <person name="Lundell T."/>
            <person name="Morin E."/>
            <person name="Murat C."/>
            <person name="Sun H."/>
            <person name="Tunlid A."/>
            <person name="Henrissat B."/>
            <person name="Grigoriev I.V."/>
            <person name="Hibbett D.S."/>
            <person name="Martin F."/>
            <person name="Nordberg H.P."/>
            <person name="Cantor M.N."/>
            <person name="Hua S.X."/>
        </authorList>
    </citation>
    <scope>NUCLEOTIDE SEQUENCE [LARGE SCALE GENOMIC DNA]</scope>
    <source>
        <strain evidence="9 10">Zn</strain>
    </source>
</reference>
<dbReference type="GO" id="GO:0000981">
    <property type="term" value="F:DNA-binding transcription factor activity, RNA polymerase II-specific"/>
    <property type="evidence" value="ECO:0007669"/>
    <property type="project" value="InterPro"/>
</dbReference>
<evidence type="ECO:0000256" key="1">
    <source>
        <dbReference type="ARBA" id="ARBA00022723"/>
    </source>
</evidence>
<dbReference type="OrthoDB" id="5575144at2759"/>
<evidence type="ECO:0000259" key="8">
    <source>
        <dbReference type="PROSITE" id="PS50048"/>
    </source>
</evidence>
<feature type="compositionally biased region" description="Low complexity" evidence="7">
    <location>
        <begin position="71"/>
        <end position="81"/>
    </location>
</feature>
<dbReference type="PROSITE" id="PS50048">
    <property type="entry name" value="ZN2_CY6_FUNGAL_2"/>
    <property type="match status" value="1"/>
</dbReference>
<reference evidence="10" key="2">
    <citation type="submission" date="2015-01" db="EMBL/GenBank/DDBJ databases">
        <title>Evolutionary Origins and Diversification of the Mycorrhizal Mutualists.</title>
        <authorList>
            <consortium name="DOE Joint Genome Institute"/>
            <consortium name="Mycorrhizal Genomics Consortium"/>
            <person name="Kohler A."/>
            <person name="Kuo A."/>
            <person name="Nagy L.G."/>
            <person name="Floudas D."/>
            <person name="Copeland A."/>
            <person name="Barry K.W."/>
            <person name="Cichocki N."/>
            <person name="Veneault-Fourrey C."/>
            <person name="LaButti K."/>
            <person name="Lindquist E.A."/>
            <person name="Lipzen A."/>
            <person name="Lundell T."/>
            <person name="Morin E."/>
            <person name="Murat C."/>
            <person name="Riley R."/>
            <person name="Ohm R."/>
            <person name="Sun H."/>
            <person name="Tunlid A."/>
            <person name="Henrissat B."/>
            <person name="Grigoriev I.V."/>
            <person name="Hibbett D.S."/>
            <person name="Martin F."/>
        </authorList>
    </citation>
    <scope>NUCLEOTIDE SEQUENCE [LARGE SCALE GENOMIC DNA]</scope>
    <source>
        <strain evidence="10">Zn</strain>
    </source>
</reference>
<evidence type="ECO:0000256" key="2">
    <source>
        <dbReference type="ARBA" id="ARBA00022833"/>
    </source>
</evidence>
<keyword evidence="6" id="KW-0539">Nucleus</keyword>
<feature type="compositionally biased region" description="Basic and acidic residues" evidence="7">
    <location>
        <begin position="552"/>
        <end position="562"/>
    </location>
</feature>
<sequence length="562" mass="63241">MSGSPPLPPRSNPKSSNPDIRNYVSAGQDHGPRPSTAQQEYQEGGMGPPVQAFQDRSQVSYAPYRPGDVTPQLHYQQPQQHQHQRLHAPVQQPVQHMYPAPGPSQFSPPERPPMQRPIFSPTRAQRKTKGHVASACVPCKKAHLRCDAQRPCSRCLSNGKEEMCIDVQHKKRGRPRLRDEREPRYDIFGPSYPPPPDNMSRRPLLSYSDAPYPALGGSQQVPGSYRVLKSQSGMSESTSPRHMEQAILSPIEAHMYGSMMPPTQRMFPVQEPICAYLNMEMQIAKSTSGFSETIGVQSVVTRRLHDIVSANERDKITRLQEQLEEEKRQREPNYLPPIYLKVEEDRLIQSVSFGPEDMAHFKLDRQERITFQGPDGQQRAFLVRVGLAKKESTYFIILLLDLSMTSQAYPLPSSYSRDAQYGYLPQQVSNSIPSQYMASPPYGDQRGEMAAYRTAGLSGSNIPPSMNIPTYTQGPMRQDYIPSQIPHQSPRTEPPPPPSQPPPQTHPQANPQGQGHNLQLPPILGQPREGQSTDPTQRRDDRSNRVDIVGLLERRDHAGRGR</sequence>
<dbReference type="PANTHER" id="PTHR47659:SF4">
    <property type="entry name" value="ZN(II)2CYS6 TRANSCRIPTION FACTOR (EUROFUNG)"/>
    <property type="match status" value="1"/>
</dbReference>
<evidence type="ECO:0000256" key="4">
    <source>
        <dbReference type="ARBA" id="ARBA00023125"/>
    </source>
</evidence>
<keyword evidence="4" id="KW-0238">DNA-binding</keyword>
<dbReference type="PANTHER" id="PTHR47659">
    <property type="entry name" value="ZN(II)2CYS6 TRANSCRIPTION FACTOR (EUROFUNG)-RELATED"/>
    <property type="match status" value="1"/>
</dbReference>
<protein>
    <recommendedName>
        <fullName evidence="8">Zn(2)-C6 fungal-type domain-containing protein</fullName>
    </recommendedName>
</protein>
<evidence type="ECO:0000256" key="6">
    <source>
        <dbReference type="ARBA" id="ARBA00023242"/>
    </source>
</evidence>
<keyword evidence="1" id="KW-0479">Metal-binding</keyword>
<dbReference type="Pfam" id="PF00172">
    <property type="entry name" value="Zn_clus"/>
    <property type="match status" value="1"/>
</dbReference>
<keyword evidence="10" id="KW-1185">Reference proteome</keyword>
<dbReference type="STRING" id="913774.A0A0C3HDA4"/>
<dbReference type="InParanoid" id="A0A0C3HDA4"/>
<feature type="compositionally biased region" description="Polar residues" evidence="7">
    <location>
        <begin position="457"/>
        <end position="475"/>
    </location>
</feature>
<dbReference type="AlphaFoldDB" id="A0A0C3HDA4"/>
<proteinExistence type="predicted"/>
<dbReference type="InterPro" id="IPR036864">
    <property type="entry name" value="Zn2-C6_fun-type_DNA-bd_sf"/>
</dbReference>
<evidence type="ECO:0000256" key="5">
    <source>
        <dbReference type="ARBA" id="ARBA00023163"/>
    </source>
</evidence>
<evidence type="ECO:0000313" key="10">
    <source>
        <dbReference type="Proteomes" id="UP000054321"/>
    </source>
</evidence>
<accession>A0A0C3HDA4</accession>
<feature type="compositionally biased region" description="Basic and acidic residues" evidence="7">
    <location>
        <begin position="536"/>
        <end position="545"/>
    </location>
</feature>
<dbReference type="SUPFAM" id="SSF57701">
    <property type="entry name" value="Zn2/Cys6 DNA-binding domain"/>
    <property type="match status" value="1"/>
</dbReference>
<keyword evidence="2" id="KW-0862">Zinc</keyword>
<dbReference type="GO" id="GO:0008270">
    <property type="term" value="F:zinc ion binding"/>
    <property type="evidence" value="ECO:0007669"/>
    <property type="project" value="InterPro"/>
</dbReference>
<dbReference type="InterPro" id="IPR050335">
    <property type="entry name" value="ERT1_acuK_gluconeogen_tf"/>
</dbReference>
<feature type="compositionally biased region" description="Pro residues" evidence="7">
    <location>
        <begin position="492"/>
        <end position="505"/>
    </location>
</feature>
<keyword evidence="5" id="KW-0804">Transcription</keyword>
<feature type="compositionally biased region" description="Pro residues" evidence="7">
    <location>
        <begin position="1"/>
        <end position="11"/>
    </location>
</feature>
<feature type="domain" description="Zn(2)-C6 fungal-type" evidence="8">
    <location>
        <begin position="135"/>
        <end position="164"/>
    </location>
</feature>